<dbReference type="VEuPathDB" id="AmoebaDB:ACA1_360600"/>
<keyword evidence="2" id="KW-1185">Reference proteome</keyword>
<proteinExistence type="predicted"/>
<accession>L8HBZ0</accession>
<sequence length="291" mass="32325">MTSCWVVGEIYFSQLSFNPPEDLHELEVLDSILVPRKCKCPHSSQHKRPASYDHYNCGQLLNNCPTTGFKTTQARGGHIPTCKSNPNPKPATLHIHISCVEGPTVLVECERHWQWTASIADDRLQFYTKHHTCARSGSDARKLATRLCKQDARRAFPGRLIEFERTEKPRDEEPSPWRPLEAAAQNFLRDAIMAETFKALHSRRGYSALHVYVRSLGPRCECQSMQGLEGKFQKQFSPTTVGDIGDLGLGTEDLEAIVEVLGAEVEGDGGSAVPAPNSAFQYGCRGHHLGG</sequence>
<evidence type="ECO:0000313" key="2">
    <source>
        <dbReference type="Proteomes" id="UP000011083"/>
    </source>
</evidence>
<organism evidence="1 2">
    <name type="scientific">Acanthamoeba castellanii (strain ATCC 30010 / Neff)</name>
    <dbReference type="NCBI Taxonomy" id="1257118"/>
    <lineage>
        <taxon>Eukaryota</taxon>
        <taxon>Amoebozoa</taxon>
        <taxon>Discosea</taxon>
        <taxon>Longamoebia</taxon>
        <taxon>Centramoebida</taxon>
        <taxon>Acanthamoebidae</taxon>
        <taxon>Acanthamoeba</taxon>
    </lineage>
</organism>
<evidence type="ECO:0000313" key="1">
    <source>
        <dbReference type="EMBL" id="ELR23044.1"/>
    </source>
</evidence>
<dbReference type="EMBL" id="KB007867">
    <property type="protein sequence ID" value="ELR23044.1"/>
    <property type="molecule type" value="Genomic_DNA"/>
</dbReference>
<dbReference type="KEGG" id="acan:ACA1_360600"/>
<gene>
    <name evidence="1" type="ORF">ACA1_360600</name>
</gene>
<protein>
    <submittedName>
        <fullName evidence="1">Uncharacterized protein</fullName>
    </submittedName>
</protein>
<dbReference type="GeneID" id="14924014"/>
<dbReference type="Proteomes" id="UP000011083">
    <property type="component" value="Unassembled WGS sequence"/>
</dbReference>
<reference evidence="1 2" key="1">
    <citation type="journal article" date="2013" name="Genome Biol.">
        <title>Genome of Acanthamoeba castellanii highlights extensive lateral gene transfer and early evolution of tyrosine kinase signaling.</title>
        <authorList>
            <person name="Clarke M."/>
            <person name="Lohan A.J."/>
            <person name="Liu B."/>
            <person name="Lagkouvardos I."/>
            <person name="Roy S."/>
            <person name="Zafar N."/>
            <person name="Bertelli C."/>
            <person name="Schilde C."/>
            <person name="Kianianmomeni A."/>
            <person name="Burglin T.R."/>
            <person name="Frech C."/>
            <person name="Turcotte B."/>
            <person name="Kopec K.O."/>
            <person name="Synnott J.M."/>
            <person name="Choo C."/>
            <person name="Paponov I."/>
            <person name="Finkler A."/>
            <person name="Soon Heng Tan C."/>
            <person name="Hutchins A.P."/>
            <person name="Weinmeier T."/>
            <person name="Rattei T."/>
            <person name="Chu J.S."/>
            <person name="Gimenez G."/>
            <person name="Irimia M."/>
            <person name="Rigden D.J."/>
            <person name="Fitzpatrick D.A."/>
            <person name="Lorenzo-Morales J."/>
            <person name="Bateman A."/>
            <person name="Chiu C.H."/>
            <person name="Tang P."/>
            <person name="Hegemann P."/>
            <person name="Fromm H."/>
            <person name="Raoult D."/>
            <person name="Greub G."/>
            <person name="Miranda-Saavedra D."/>
            <person name="Chen N."/>
            <person name="Nash P."/>
            <person name="Ginger M.L."/>
            <person name="Horn M."/>
            <person name="Schaap P."/>
            <person name="Caler L."/>
            <person name="Loftus B."/>
        </authorList>
    </citation>
    <scope>NUCLEOTIDE SEQUENCE [LARGE SCALE GENOMIC DNA]</scope>
    <source>
        <strain evidence="1 2">Neff</strain>
    </source>
</reference>
<name>L8HBZ0_ACACF</name>
<dbReference type="RefSeq" id="XP_004352521.1">
    <property type="nucleotide sequence ID" value="XM_004352469.1"/>
</dbReference>
<dbReference type="AlphaFoldDB" id="L8HBZ0"/>